<evidence type="ECO:0000313" key="2">
    <source>
        <dbReference type="EMBL" id="KAK7500851.1"/>
    </source>
</evidence>
<dbReference type="Proteomes" id="UP001519460">
    <property type="component" value="Unassembled WGS sequence"/>
</dbReference>
<organism evidence="2 3">
    <name type="scientific">Batillaria attramentaria</name>
    <dbReference type="NCBI Taxonomy" id="370345"/>
    <lineage>
        <taxon>Eukaryota</taxon>
        <taxon>Metazoa</taxon>
        <taxon>Spiralia</taxon>
        <taxon>Lophotrochozoa</taxon>
        <taxon>Mollusca</taxon>
        <taxon>Gastropoda</taxon>
        <taxon>Caenogastropoda</taxon>
        <taxon>Sorbeoconcha</taxon>
        <taxon>Cerithioidea</taxon>
        <taxon>Batillariidae</taxon>
        <taxon>Batillaria</taxon>
    </lineage>
</organism>
<evidence type="ECO:0000256" key="1">
    <source>
        <dbReference type="SAM" id="MobiDB-lite"/>
    </source>
</evidence>
<reference evidence="2 3" key="1">
    <citation type="journal article" date="2023" name="Sci. Data">
        <title>Genome assembly of the Korean intertidal mud-creeper Batillaria attramentaria.</title>
        <authorList>
            <person name="Patra A.K."/>
            <person name="Ho P.T."/>
            <person name="Jun S."/>
            <person name="Lee S.J."/>
            <person name="Kim Y."/>
            <person name="Won Y.J."/>
        </authorList>
    </citation>
    <scope>NUCLEOTIDE SEQUENCE [LARGE SCALE GENOMIC DNA]</scope>
    <source>
        <strain evidence="2">Wonlab-2016</strain>
    </source>
</reference>
<evidence type="ECO:0000313" key="3">
    <source>
        <dbReference type="Proteomes" id="UP001519460"/>
    </source>
</evidence>
<protein>
    <submittedName>
        <fullName evidence="2">Uncharacterized protein</fullName>
    </submittedName>
</protein>
<name>A0ABD0LNI7_9CAEN</name>
<accession>A0ABD0LNI7</accession>
<dbReference type="EMBL" id="JACVVK020000034">
    <property type="protein sequence ID" value="KAK7500851.1"/>
    <property type="molecule type" value="Genomic_DNA"/>
</dbReference>
<feature type="non-terminal residue" evidence="2">
    <location>
        <position position="89"/>
    </location>
</feature>
<gene>
    <name evidence="2" type="ORF">BaRGS_00007731</name>
</gene>
<keyword evidence="3" id="KW-1185">Reference proteome</keyword>
<feature type="region of interest" description="Disordered" evidence="1">
    <location>
        <begin position="58"/>
        <end position="89"/>
    </location>
</feature>
<comment type="caution">
    <text evidence="2">The sequence shown here is derived from an EMBL/GenBank/DDBJ whole genome shotgun (WGS) entry which is preliminary data.</text>
</comment>
<proteinExistence type="predicted"/>
<sequence>MSVALSRDASGQLVVDRLEFHFSLVSLGIPSWHFKRAQSSKLKEKAVNTVVEILIDRKEGNEPGDASSTKASIASLLPAPTRRVRDGYT</sequence>
<dbReference type="AlphaFoldDB" id="A0ABD0LNI7"/>